<gene>
    <name evidence="1" type="ORF">AYI68_g827</name>
</gene>
<accession>A0A1R0H798</accession>
<dbReference type="EMBL" id="LSSL01000273">
    <property type="protein sequence ID" value="OLY85009.1"/>
    <property type="molecule type" value="Genomic_DNA"/>
</dbReference>
<organism evidence="1 2">
    <name type="scientific">Smittium mucronatum</name>
    <dbReference type="NCBI Taxonomy" id="133383"/>
    <lineage>
        <taxon>Eukaryota</taxon>
        <taxon>Fungi</taxon>
        <taxon>Fungi incertae sedis</taxon>
        <taxon>Zoopagomycota</taxon>
        <taxon>Kickxellomycotina</taxon>
        <taxon>Harpellomycetes</taxon>
        <taxon>Harpellales</taxon>
        <taxon>Legeriomycetaceae</taxon>
        <taxon>Smittium</taxon>
    </lineage>
</organism>
<dbReference type="AlphaFoldDB" id="A0A1R0H798"/>
<evidence type="ECO:0000313" key="1">
    <source>
        <dbReference type="EMBL" id="OLY85009.1"/>
    </source>
</evidence>
<protein>
    <submittedName>
        <fullName evidence="1">Uncharacterized protein</fullName>
    </submittedName>
</protein>
<keyword evidence="2" id="KW-1185">Reference proteome</keyword>
<dbReference type="Proteomes" id="UP000187455">
    <property type="component" value="Unassembled WGS sequence"/>
</dbReference>
<proteinExistence type="predicted"/>
<comment type="caution">
    <text evidence="1">The sequence shown here is derived from an EMBL/GenBank/DDBJ whole genome shotgun (WGS) entry which is preliminary data.</text>
</comment>
<reference evidence="1 2" key="1">
    <citation type="journal article" date="2016" name="Mol. Biol. Evol.">
        <title>Genome-Wide Survey of Gut Fungi (Harpellales) Reveals the First Horizontally Transferred Ubiquitin Gene from a Mosquito Host.</title>
        <authorList>
            <person name="Wang Y."/>
            <person name="White M.M."/>
            <person name="Kvist S."/>
            <person name="Moncalvo J.M."/>
        </authorList>
    </citation>
    <scope>NUCLEOTIDE SEQUENCE [LARGE SCALE GENOMIC DNA]</scope>
    <source>
        <strain evidence="1 2">ALG-7-W6</strain>
    </source>
</reference>
<sequence>MHMLNDNRTDRSSGNSKKSRWYLIEKPMNNLSLIGLRGTINPNKKITTWFSHNGKYVVESEHILVVKW</sequence>
<evidence type="ECO:0000313" key="2">
    <source>
        <dbReference type="Proteomes" id="UP000187455"/>
    </source>
</evidence>
<name>A0A1R0H798_9FUNG</name>